<keyword evidence="4 7" id="KW-0413">Isomerase</keyword>
<feature type="active site" description="Proton acceptor" evidence="7">
    <location>
        <position position="360"/>
    </location>
</feature>
<dbReference type="FunFam" id="3.40.50.1070:FF:000001">
    <property type="entry name" value="L-fucose isomerase"/>
    <property type="match status" value="1"/>
</dbReference>
<evidence type="ECO:0000256" key="4">
    <source>
        <dbReference type="ARBA" id="ARBA00023235"/>
    </source>
</evidence>
<gene>
    <name evidence="7" type="primary">fucI</name>
    <name evidence="13" type="ORF">DW027_00210</name>
    <name evidence="12" type="ORF">GA398_04585</name>
    <name evidence="11" type="ORF">GA560_06005</name>
</gene>
<dbReference type="EMBL" id="WDED01000005">
    <property type="protein sequence ID" value="KAB6149158.1"/>
    <property type="molecule type" value="Genomic_DNA"/>
</dbReference>
<dbReference type="PANTHER" id="PTHR37840:SF1">
    <property type="entry name" value="L-FUCOSE ISOMERASE"/>
    <property type="match status" value="1"/>
</dbReference>
<dbReference type="InterPro" id="IPR005763">
    <property type="entry name" value="Fucose_isomerase"/>
</dbReference>
<evidence type="ECO:0000256" key="7">
    <source>
        <dbReference type="HAMAP-Rule" id="MF_01254"/>
    </source>
</evidence>
<dbReference type="InterPro" id="IPR009015">
    <property type="entry name" value="Fucose_isomerase_N/cen_sf"/>
</dbReference>
<dbReference type="GO" id="GO:0005737">
    <property type="term" value="C:cytoplasm"/>
    <property type="evidence" value="ECO:0007669"/>
    <property type="project" value="UniProtKB-SubCell"/>
</dbReference>
<dbReference type="EMBL" id="QROO01000001">
    <property type="protein sequence ID" value="RHL41729.1"/>
    <property type="molecule type" value="Genomic_DNA"/>
</dbReference>
<keyword evidence="5 7" id="KW-0294">Fucose metabolism</keyword>
<sequence>MKTNHPKIGIRPIIDGRRRGIRESLEEKTMEMARSVARLYSENLRYIDGAPVECVIADTTIGGVAEAAACACKFADENVCATLSVTPCWCYGSETIDMDPLLPKAIWGFNGSERPGAVYLAAALAGHNQKGLPAFGIYGKDVQDASDNTIPEDVKEKLLRFARAALAVGQMKGKSYLSVGYCSMGIAGSQVDAMFLQKYLGMRTEYAESVEILRRIELGIYDRTEFEKAMAWTRINCKEGTDYNPSHLQHTREQKEQEWEFVVKMTLIIRDMMIGNPILKEMGYEEEAMGHNAIMGGFQGQRQWTDFLPNGDFSEAILNSSFDWNGIRKAFIVATENDHLNATAMLLGHLLTNTSQLFADVRTYWSPEAIERVTGIKLEGTASNGFIHLINSGSCTLDGSGQMTENGCPVMKPYWEITNEDVQRCLDATQWYPASLEYFRGGGYSSNYMSKGGMPMTMSRINMVDGLGPVLQIAEGWSVELPDKVAEAVDKRTDKTWPTTWFVPRLTSHEAFDSVYSVMANWGANHGALCYGHIGAELITLASMLRIPVCMHNVSKERIFRPTAWASFGMDKESADFKACATYGPLYK</sequence>
<dbReference type="GO" id="GO:0019571">
    <property type="term" value="P:D-arabinose catabolic process"/>
    <property type="evidence" value="ECO:0007669"/>
    <property type="project" value="TreeGrafter"/>
</dbReference>
<name>A0A415KZR9_9BACE</name>
<keyword evidence="2 7" id="KW-0479">Metal-binding</keyword>
<dbReference type="GO" id="GO:0030145">
    <property type="term" value="F:manganese ion binding"/>
    <property type="evidence" value="ECO:0007669"/>
    <property type="project" value="UniProtKB-UniRule"/>
</dbReference>
<dbReference type="InterPro" id="IPR015888">
    <property type="entry name" value="Fuc_isomerase_C"/>
</dbReference>
<comment type="cofactor">
    <cofactor evidence="7">
        <name>Mn(2+)</name>
        <dbReference type="ChEBI" id="CHEBI:29035"/>
    </cofactor>
</comment>
<evidence type="ECO:0000259" key="10">
    <source>
        <dbReference type="Pfam" id="PF07882"/>
    </source>
</evidence>
<evidence type="ECO:0000313" key="16">
    <source>
        <dbReference type="Proteomes" id="UP000474077"/>
    </source>
</evidence>
<protein>
    <recommendedName>
        <fullName evidence="7">L-fucose isomerase</fullName>
        <shortName evidence="7">FucIase</shortName>
        <ecNumber evidence="7">5.3.1.25</ecNumber>
    </recommendedName>
    <alternativeName>
        <fullName evidence="7">6-deoxy-L-galactose isomerase</fullName>
    </alternativeName>
</protein>
<comment type="catalytic activity">
    <reaction evidence="7">
        <text>L-fucose = L-fuculose</text>
        <dbReference type="Rhea" id="RHEA:17233"/>
        <dbReference type="ChEBI" id="CHEBI:2181"/>
        <dbReference type="ChEBI" id="CHEBI:17617"/>
        <dbReference type="EC" id="5.3.1.25"/>
    </reaction>
</comment>
<dbReference type="SUPFAM" id="SSF50443">
    <property type="entry name" value="FucI/AraA C-terminal domain-like"/>
    <property type="match status" value="1"/>
</dbReference>
<dbReference type="InterPro" id="IPR038393">
    <property type="entry name" value="Fuc_iso_dom3_sf"/>
</dbReference>
<comment type="subcellular location">
    <subcellularLocation>
        <location evidence="7">Cytoplasm</location>
    </subcellularLocation>
</comment>
<dbReference type="PANTHER" id="PTHR37840">
    <property type="entry name" value="L-FUCOSE ISOMERASE"/>
    <property type="match status" value="1"/>
</dbReference>
<keyword evidence="1 7" id="KW-0963">Cytoplasm</keyword>
<dbReference type="GO" id="GO:0008790">
    <property type="term" value="F:arabinose isomerase activity"/>
    <property type="evidence" value="ECO:0007669"/>
    <property type="project" value="TreeGrafter"/>
</dbReference>
<dbReference type="InterPro" id="IPR012889">
    <property type="entry name" value="Fucose_isomerase_N2"/>
</dbReference>
<evidence type="ECO:0000259" key="9">
    <source>
        <dbReference type="Pfam" id="PF07881"/>
    </source>
</evidence>
<dbReference type="GO" id="GO:0042355">
    <property type="term" value="P:L-fucose catabolic process"/>
    <property type="evidence" value="ECO:0007669"/>
    <property type="project" value="UniProtKB-UniRule"/>
</dbReference>
<feature type="domain" description="L-fucose isomerase N-terminal-2" evidence="10">
    <location>
        <begin position="174"/>
        <end position="353"/>
    </location>
</feature>
<dbReference type="InterPro" id="IPR038392">
    <property type="entry name" value="Fucose_isomerase_dom2_sf"/>
</dbReference>
<dbReference type="Gene3D" id="3.40.50.1070">
    <property type="match status" value="1"/>
</dbReference>
<dbReference type="EMBL" id="WDER01000011">
    <property type="protein sequence ID" value="KAB6085059.1"/>
    <property type="molecule type" value="Genomic_DNA"/>
</dbReference>
<dbReference type="Proteomes" id="UP000474077">
    <property type="component" value="Unassembled WGS sequence"/>
</dbReference>
<feature type="binding site" evidence="7">
    <location>
        <position position="360"/>
    </location>
    <ligand>
        <name>Mn(2+)</name>
        <dbReference type="ChEBI" id="CHEBI:29035"/>
    </ligand>
</feature>
<evidence type="ECO:0000313" key="14">
    <source>
        <dbReference type="Proteomes" id="UP000284495"/>
    </source>
</evidence>
<dbReference type="Proteomes" id="UP000434604">
    <property type="component" value="Unassembled WGS sequence"/>
</dbReference>
<dbReference type="UniPathway" id="UPA00563">
    <property type="reaction ID" value="UER00624"/>
</dbReference>
<evidence type="ECO:0000313" key="12">
    <source>
        <dbReference type="EMBL" id="KAB6149158.1"/>
    </source>
</evidence>
<comment type="caution">
    <text evidence="13">The sequence shown here is derived from an EMBL/GenBank/DDBJ whole genome shotgun (WGS) entry which is preliminary data.</text>
</comment>
<feature type="domain" description="L-fucose isomerase N-terminal-1" evidence="9">
    <location>
        <begin position="6"/>
        <end position="173"/>
    </location>
</feature>
<evidence type="ECO:0000313" key="13">
    <source>
        <dbReference type="EMBL" id="RHL41729.1"/>
    </source>
</evidence>
<proteinExistence type="inferred from homology"/>
<comment type="function">
    <text evidence="7">Converts the aldose L-fucose into the corresponding ketose L-fuculose.</text>
</comment>
<dbReference type="Proteomes" id="UP000284495">
    <property type="component" value="Unassembled WGS sequence"/>
</dbReference>
<dbReference type="Pfam" id="PF02952">
    <property type="entry name" value="Fucose_iso_C"/>
    <property type="match status" value="1"/>
</dbReference>
<reference evidence="13 14" key="1">
    <citation type="submission" date="2018-08" db="EMBL/GenBank/DDBJ databases">
        <title>A genome reference for cultivated species of the human gut microbiota.</title>
        <authorList>
            <person name="Zou Y."/>
            <person name="Xue W."/>
            <person name="Luo G."/>
        </authorList>
    </citation>
    <scope>NUCLEOTIDE SEQUENCE [LARGE SCALE GENOMIC DNA]</scope>
    <source>
        <strain evidence="13 14">AF38-2</strain>
    </source>
</reference>
<dbReference type="InterPro" id="IPR038391">
    <property type="entry name" value="Fucose_iso_dom1_sf"/>
</dbReference>
<comment type="similarity">
    <text evidence="7">Belongs to the L-fucose isomerase family.</text>
</comment>
<evidence type="ECO:0000259" key="8">
    <source>
        <dbReference type="Pfam" id="PF02952"/>
    </source>
</evidence>
<reference evidence="15 16" key="2">
    <citation type="journal article" date="2019" name="Nat. Med.">
        <title>A library of human gut bacterial isolates paired with longitudinal multiomics data enables mechanistic microbiome research.</title>
        <authorList>
            <person name="Poyet M."/>
            <person name="Groussin M."/>
            <person name="Gibbons S.M."/>
            <person name="Avila-Pacheco J."/>
            <person name="Jiang X."/>
            <person name="Kearney S.M."/>
            <person name="Perrotta A.R."/>
            <person name="Berdy B."/>
            <person name="Zhao S."/>
            <person name="Lieberman T.D."/>
            <person name="Swanson P.K."/>
            <person name="Smith M."/>
            <person name="Roesemann S."/>
            <person name="Alexander J.E."/>
            <person name="Rich S.A."/>
            <person name="Livny J."/>
            <person name="Vlamakis H."/>
            <person name="Clish C."/>
            <person name="Bullock K."/>
            <person name="Deik A."/>
            <person name="Scott J."/>
            <person name="Pierce K.A."/>
            <person name="Xavier R.J."/>
            <person name="Alm E.J."/>
        </authorList>
    </citation>
    <scope>NUCLEOTIDE SEQUENCE [LARGE SCALE GENOMIC DNA]</scope>
    <source>
        <strain evidence="12 15">BIOML-A58</strain>
        <strain evidence="11 16">BIOML-A73</strain>
    </source>
</reference>
<dbReference type="Pfam" id="PF07881">
    <property type="entry name" value="Fucose_iso_N1"/>
    <property type="match status" value="1"/>
</dbReference>
<dbReference type="AlphaFoldDB" id="A0A415KZR9"/>
<feature type="binding site" evidence="7">
    <location>
        <position position="526"/>
    </location>
    <ligand>
        <name>Mn(2+)</name>
        <dbReference type="ChEBI" id="CHEBI:29035"/>
    </ligand>
</feature>
<dbReference type="EC" id="5.3.1.25" evidence="7"/>
<dbReference type="NCBIfam" id="NF008220">
    <property type="entry name" value="PRK10991.1"/>
    <property type="match status" value="1"/>
</dbReference>
<dbReference type="Pfam" id="PF07882">
    <property type="entry name" value="Fucose_iso_N2"/>
    <property type="match status" value="1"/>
</dbReference>
<dbReference type="GO" id="GO:0008736">
    <property type="term" value="F:L-fucose isomerase activity"/>
    <property type="evidence" value="ECO:0007669"/>
    <property type="project" value="UniProtKB-UniRule"/>
</dbReference>
<organism evidence="13 14">
    <name type="scientific">Bacteroides xylanisolvens</name>
    <dbReference type="NCBI Taxonomy" id="371601"/>
    <lineage>
        <taxon>Bacteria</taxon>
        <taxon>Pseudomonadati</taxon>
        <taxon>Bacteroidota</taxon>
        <taxon>Bacteroidia</taxon>
        <taxon>Bacteroidales</taxon>
        <taxon>Bacteroidaceae</taxon>
        <taxon>Bacteroides</taxon>
    </lineage>
</organism>
<dbReference type="SUPFAM" id="SSF53743">
    <property type="entry name" value="FucI/AraA N-terminal and middle domains"/>
    <property type="match status" value="1"/>
</dbReference>
<dbReference type="NCBIfam" id="TIGR01089">
    <property type="entry name" value="fucI"/>
    <property type="match status" value="1"/>
</dbReference>
<evidence type="ECO:0000256" key="2">
    <source>
        <dbReference type="ARBA" id="ARBA00022723"/>
    </source>
</evidence>
<evidence type="ECO:0000313" key="15">
    <source>
        <dbReference type="Proteomes" id="UP000434604"/>
    </source>
</evidence>
<feature type="binding site" evidence="7">
    <location>
        <position position="336"/>
    </location>
    <ligand>
        <name>Mn(2+)</name>
        <dbReference type="ChEBI" id="CHEBI:29035"/>
    </ligand>
</feature>
<dbReference type="Gene3D" id="3.40.275.10">
    <property type="entry name" value="L-fucose Isomerase, Chain A, domain 2"/>
    <property type="match status" value="1"/>
</dbReference>
<dbReference type="InterPro" id="IPR004216">
    <property type="entry name" value="Fuc/Ara_isomerase_C"/>
</dbReference>
<evidence type="ECO:0000256" key="1">
    <source>
        <dbReference type="ARBA" id="ARBA00022490"/>
    </source>
</evidence>
<dbReference type="Gene3D" id="3.20.14.10">
    <property type="entry name" value="L-fucose/L-arabinose isomerase, C-terminal"/>
    <property type="match status" value="1"/>
</dbReference>
<evidence type="ECO:0000256" key="6">
    <source>
        <dbReference type="ARBA" id="ARBA00023277"/>
    </source>
</evidence>
<evidence type="ECO:0000313" key="11">
    <source>
        <dbReference type="EMBL" id="KAB6085059.1"/>
    </source>
</evidence>
<keyword evidence="6 7" id="KW-0119">Carbohydrate metabolism</keyword>
<dbReference type="InterPro" id="IPR012888">
    <property type="entry name" value="Fucose_iso_N1"/>
</dbReference>
<dbReference type="HAMAP" id="MF_01254">
    <property type="entry name" value="Fucose_iso"/>
    <property type="match status" value="1"/>
</dbReference>
<feature type="active site" description="Proton acceptor" evidence="7">
    <location>
        <position position="336"/>
    </location>
</feature>
<evidence type="ECO:0000256" key="3">
    <source>
        <dbReference type="ARBA" id="ARBA00023211"/>
    </source>
</evidence>
<evidence type="ECO:0000256" key="5">
    <source>
        <dbReference type="ARBA" id="ARBA00023253"/>
    </source>
</evidence>
<accession>A0A415KZR9</accession>
<feature type="domain" description="L-fucose isomerase C-terminal" evidence="8">
    <location>
        <begin position="389"/>
        <end position="552"/>
    </location>
</feature>
<dbReference type="RefSeq" id="WP_118218628.1">
    <property type="nucleotide sequence ID" value="NZ_JAASHA010000028.1"/>
</dbReference>
<comment type="pathway">
    <text evidence="7">Carbohydrate degradation; L-fucose degradation; L-lactaldehyde and glycerone phosphate from L-fucose: step 1/3.</text>
</comment>
<keyword evidence="3 7" id="KW-0464">Manganese</keyword>